<reference evidence="2 3" key="1">
    <citation type="submission" date="2018-02" db="EMBL/GenBank/DDBJ databases">
        <title>8 Nocardia nova and 1 Nocardia cyriacigeorgica strain used for evolution to TMP-SMX.</title>
        <authorList>
            <person name="Mehta H."/>
            <person name="Weng J."/>
            <person name="Shamoo Y."/>
        </authorList>
    </citation>
    <scope>NUCLEOTIDE SEQUENCE [LARGE SCALE GENOMIC DNA]</scope>
    <source>
        <strain evidence="2 3">MDA3139</strain>
    </source>
</reference>
<accession>A0A2S6AKU9</accession>
<keyword evidence="1" id="KW-0472">Membrane</keyword>
<evidence type="ECO:0000313" key="3">
    <source>
        <dbReference type="Proteomes" id="UP000239874"/>
    </source>
</evidence>
<protein>
    <submittedName>
        <fullName evidence="2">Uncharacterized protein</fullName>
    </submittedName>
</protein>
<gene>
    <name evidence="2" type="ORF">C5E45_23850</name>
</gene>
<dbReference type="AlphaFoldDB" id="A0A2S6AKU9"/>
<name>A0A2S6AKU9_9NOCA</name>
<feature type="transmembrane region" description="Helical" evidence="1">
    <location>
        <begin position="36"/>
        <end position="58"/>
    </location>
</feature>
<dbReference type="Proteomes" id="UP000239874">
    <property type="component" value="Unassembled WGS sequence"/>
</dbReference>
<feature type="transmembrane region" description="Helical" evidence="1">
    <location>
        <begin position="78"/>
        <end position="96"/>
    </location>
</feature>
<comment type="caution">
    <text evidence="2">The sequence shown here is derived from an EMBL/GenBank/DDBJ whole genome shotgun (WGS) entry which is preliminary data.</text>
</comment>
<evidence type="ECO:0000313" key="2">
    <source>
        <dbReference type="EMBL" id="PPJ35842.1"/>
    </source>
</evidence>
<dbReference type="EMBL" id="PSZC01000018">
    <property type="protein sequence ID" value="PPJ35842.1"/>
    <property type="molecule type" value="Genomic_DNA"/>
</dbReference>
<organism evidence="2 3">
    <name type="scientific">Nocardia nova</name>
    <dbReference type="NCBI Taxonomy" id="37330"/>
    <lineage>
        <taxon>Bacteria</taxon>
        <taxon>Bacillati</taxon>
        <taxon>Actinomycetota</taxon>
        <taxon>Actinomycetes</taxon>
        <taxon>Mycobacteriales</taxon>
        <taxon>Nocardiaceae</taxon>
        <taxon>Nocardia</taxon>
    </lineage>
</organism>
<sequence length="100" mass="10785">MTTVDTALSVLAAAPPPGIKHLPPEVTAELQRWFRYLLWIVEFGLIAKLLVVCGKAGWEHYRPPPGPPDAPGDVVRALVAWSLAAAAWPLAASLLVDPLR</sequence>
<keyword evidence="1" id="KW-0812">Transmembrane</keyword>
<evidence type="ECO:0000256" key="1">
    <source>
        <dbReference type="SAM" id="Phobius"/>
    </source>
</evidence>
<proteinExistence type="predicted"/>
<keyword evidence="1" id="KW-1133">Transmembrane helix</keyword>